<accession>A0AAV7QAA6</accession>
<dbReference type="AlphaFoldDB" id="A0AAV7QAA6"/>
<dbReference type="Proteomes" id="UP001066276">
    <property type="component" value="Chromosome 6"/>
</dbReference>
<gene>
    <name evidence="2" type="ORF">NDU88_002937</name>
</gene>
<feature type="compositionally biased region" description="Gly residues" evidence="1">
    <location>
        <begin position="99"/>
        <end position="108"/>
    </location>
</feature>
<evidence type="ECO:0000256" key="1">
    <source>
        <dbReference type="SAM" id="MobiDB-lite"/>
    </source>
</evidence>
<comment type="caution">
    <text evidence="2">The sequence shown here is derived from an EMBL/GenBank/DDBJ whole genome shotgun (WGS) entry which is preliminary data.</text>
</comment>
<feature type="region of interest" description="Disordered" evidence="1">
    <location>
        <begin position="60"/>
        <end position="144"/>
    </location>
</feature>
<dbReference type="EMBL" id="JANPWB010000010">
    <property type="protein sequence ID" value="KAJ1136522.1"/>
    <property type="molecule type" value="Genomic_DNA"/>
</dbReference>
<feature type="compositionally biased region" description="Pro residues" evidence="1">
    <location>
        <begin position="134"/>
        <end position="144"/>
    </location>
</feature>
<protein>
    <submittedName>
        <fullName evidence="2">Uncharacterized protein</fullName>
    </submittedName>
</protein>
<feature type="compositionally biased region" description="Low complexity" evidence="1">
    <location>
        <begin position="63"/>
        <end position="84"/>
    </location>
</feature>
<evidence type="ECO:0000313" key="3">
    <source>
        <dbReference type="Proteomes" id="UP001066276"/>
    </source>
</evidence>
<sequence length="144" mass="14712">MKIYIGACLRKQRCQTRSPRAPAGPSFIRTSRVLLRGEGGGVCRVGRTAPVHAELTGCGGAAAPGTPEGEQGAQVTAARSAPRAASRRRPRRELTLVGGPPGAGGGPPGAEPEDSGKEWTPGWSPGGLGRARWCPPPPMSGGAR</sequence>
<name>A0AAV7QAA6_PLEWA</name>
<evidence type="ECO:0000313" key="2">
    <source>
        <dbReference type="EMBL" id="KAJ1136522.1"/>
    </source>
</evidence>
<organism evidence="2 3">
    <name type="scientific">Pleurodeles waltl</name>
    <name type="common">Iberian ribbed newt</name>
    <dbReference type="NCBI Taxonomy" id="8319"/>
    <lineage>
        <taxon>Eukaryota</taxon>
        <taxon>Metazoa</taxon>
        <taxon>Chordata</taxon>
        <taxon>Craniata</taxon>
        <taxon>Vertebrata</taxon>
        <taxon>Euteleostomi</taxon>
        <taxon>Amphibia</taxon>
        <taxon>Batrachia</taxon>
        <taxon>Caudata</taxon>
        <taxon>Salamandroidea</taxon>
        <taxon>Salamandridae</taxon>
        <taxon>Pleurodelinae</taxon>
        <taxon>Pleurodeles</taxon>
    </lineage>
</organism>
<keyword evidence="3" id="KW-1185">Reference proteome</keyword>
<reference evidence="2" key="1">
    <citation type="journal article" date="2022" name="bioRxiv">
        <title>Sequencing and chromosome-scale assembly of the giantPleurodeles waltlgenome.</title>
        <authorList>
            <person name="Brown T."/>
            <person name="Elewa A."/>
            <person name="Iarovenko S."/>
            <person name="Subramanian E."/>
            <person name="Araus A.J."/>
            <person name="Petzold A."/>
            <person name="Susuki M."/>
            <person name="Suzuki K.-i.T."/>
            <person name="Hayashi T."/>
            <person name="Toyoda A."/>
            <person name="Oliveira C."/>
            <person name="Osipova E."/>
            <person name="Leigh N.D."/>
            <person name="Simon A."/>
            <person name="Yun M.H."/>
        </authorList>
    </citation>
    <scope>NUCLEOTIDE SEQUENCE</scope>
    <source>
        <strain evidence="2">20211129_DDA</strain>
        <tissue evidence="2">Liver</tissue>
    </source>
</reference>
<proteinExistence type="predicted"/>